<gene>
    <name evidence="4" type="ORF">APAL1065_LOCUS9965</name>
</gene>
<dbReference type="EMBL" id="HBHT01014973">
    <property type="protein sequence ID" value="CAD9961183.1"/>
    <property type="molecule type" value="Transcribed_RNA"/>
</dbReference>
<comment type="similarity">
    <text evidence="1">Belongs to the FAH family.</text>
</comment>
<dbReference type="Gene3D" id="3.90.850.10">
    <property type="entry name" value="Fumarylacetoacetase-like, C-terminal domain"/>
    <property type="match status" value="1"/>
</dbReference>
<protein>
    <recommendedName>
        <fullName evidence="3">Fumarylacetoacetase-like C-terminal domain-containing protein</fullName>
    </recommendedName>
</protein>
<dbReference type="PANTHER" id="PTHR11820">
    <property type="entry name" value="ACYLPYRUVASE"/>
    <property type="match status" value="1"/>
</dbReference>
<dbReference type="InterPro" id="IPR036663">
    <property type="entry name" value="Fumarylacetoacetase_C_sf"/>
</dbReference>
<evidence type="ECO:0000259" key="3">
    <source>
        <dbReference type="Pfam" id="PF01557"/>
    </source>
</evidence>
<reference evidence="4" key="1">
    <citation type="submission" date="2021-01" db="EMBL/GenBank/DDBJ databases">
        <authorList>
            <person name="Corre E."/>
            <person name="Pelletier E."/>
            <person name="Niang G."/>
            <person name="Scheremetjew M."/>
            <person name="Finn R."/>
            <person name="Kale V."/>
            <person name="Holt S."/>
            <person name="Cochrane G."/>
            <person name="Meng A."/>
            <person name="Brown T."/>
            <person name="Cohen L."/>
        </authorList>
    </citation>
    <scope>NUCLEOTIDE SEQUENCE</scope>
    <source>
        <strain evidence="4">CCMP125</strain>
    </source>
</reference>
<proteinExistence type="inferred from homology"/>
<dbReference type="Pfam" id="PF01557">
    <property type="entry name" value="FAA_hydrolase"/>
    <property type="match status" value="1"/>
</dbReference>
<dbReference type="SUPFAM" id="SSF56529">
    <property type="entry name" value="FAH"/>
    <property type="match status" value="1"/>
</dbReference>
<evidence type="ECO:0000256" key="2">
    <source>
        <dbReference type="ARBA" id="ARBA00022723"/>
    </source>
</evidence>
<dbReference type="GO" id="GO:0018773">
    <property type="term" value="F:acetylpyruvate hydrolase activity"/>
    <property type="evidence" value="ECO:0007669"/>
    <property type="project" value="TreeGrafter"/>
</dbReference>
<accession>A0A7S2Y9A4</accession>
<evidence type="ECO:0000313" key="4">
    <source>
        <dbReference type="EMBL" id="CAD9961183.1"/>
    </source>
</evidence>
<name>A0A7S2Y9A4_9STRA</name>
<sequence length="220" mass="24422">MKCFYAWKSRFLNFCLVAYSHGSFSNPCLTFHFTNDDDDNKRIELVVAIGQGGVRIEVHQAMHHIYGFAVGVDLTRRDLQAVAKQLARPWDSAKAFDHSAPVSSIVPLTELLDTSTEAVHSDTNHWIRDLTSDTTEMGLSPRTKSPSIWILVNGEERQRGSLEQMTWSVPEIISILSQQFHLQPGDLIFTGTPAGVGPLQKGDLVQGGVDGLNEIQFNIS</sequence>
<dbReference type="AlphaFoldDB" id="A0A7S2Y9A4"/>
<feature type="domain" description="Fumarylacetoacetase-like C-terminal" evidence="3">
    <location>
        <begin position="44"/>
        <end position="216"/>
    </location>
</feature>
<dbReference type="GO" id="GO:0046872">
    <property type="term" value="F:metal ion binding"/>
    <property type="evidence" value="ECO:0007669"/>
    <property type="project" value="UniProtKB-KW"/>
</dbReference>
<dbReference type="InterPro" id="IPR011234">
    <property type="entry name" value="Fumarylacetoacetase-like_C"/>
</dbReference>
<keyword evidence="2" id="KW-0479">Metal-binding</keyword>
<dbReference type="PANTHER" id="PTHR11820:SF90">
    <property type="entry name" value="FLUTATHIONE S-TRANSFERASE"/>
    <property type="match status" value="1"/>
</dbReference>
<organism evidence="4">
    <name type="scientific">Entomoneis paludosa</name>
    <dbReference type="NCBI Taxonomy" id="265537"/>
    <lineage>
        <taxon>Eukaryota</taxon>
        <taxon>Sar</taxon>
        <taxon>Stramenopiles</taxon>
        <taxon>Ochrophyta</taxon>
        <taxon>Bacillariophyta</taxon>
        <taxon>Bacillariophyceae</taxon>
        <taxon>Bacillariophycidae</taxon>
        <taxon>Entomoneidaceae</taxon>
        <taxon>Entomoneis</taxon>
    </lineage>
</organism>
<evidence type="ECO:0000256" key="1">
    <source>
        <dbReference type="ARBA" id="ARBA00010211"/>
    </source>
</evidence>